<feature type="domain" description="PLAT" evidence="4">
    <location>
        <begin position="3803"/>
        <end position="3922"/>
    </location>
</feature>
<name>R7U4L2_CAPTE</name>
<dbReference type="InterPro" id="IPR003533">
    <property type="entry name" value="Doublecortin_dom"/>
</dbReference>
<dbReference type="EnsemblMetazoa" id="CapteT225952">
    <property type="protein sequence ID" value="CapteP225952"/>
    <property type="gene ID" value="CapteG225952"/>
</dbReference>
<feature type="domain" description="PLAT" evidence="4">
    <location>
        <begin position="3928"/>
        <end position="4049"/>
    </location>
</feature>
<dbReference type="PROSITE" id="PS50095">
    <property type="entry name" value="PLAT"/>
    <property type="match status" value="25"/>
</dbReference>
<dbReference type="SMART" id="SM00537">
    <property type="entry name" value="DCX"/>
    <property type="match status" value="2"/>
</dbReference>
<feature type="compositionally biased region" description="Polar residues" evidence="3">
    <location>
        <begin position="1214"/>
        <end position="1229"/>
    </location>
</feature>
<dbReference type="CDD" id="cd17070">
    <property type="entry name" value="DCX2_RP_like"/>
    <property type="match status" value="1"/>
</dbReference>
<dbReference type="Gene3D" id="3.10.20.230">
    <property type="entry name" value="Doublecortin domain"/>
    <property type="match status" value="2"/>
</dbReference>
<dbReference type="SMART" id="SM00308">
    <property type="entry name" value="LH2"/>
    <property type="match status" value="10"/>
</dbReference>
<feature type="compositionally biased region" description="Basic and acidic residues" evidence="3">
    <location>
        <begin position="1165"/>
        <end position="1174"/>
    </location>
</feature>
<comment type="similarity">
    <text evidence="1">Belongs to the heparin-binding growth factors family.</text>
</comment>
<reference evidence="6 8" key="2">
    <citation type="journal article" date="2013" name="Nature">
        <title>Insights into bilaterian evolution from three spiralian genomes.</title>
        <authorList>
            <person name="Simakov O."/>
            <person name="Marletaz F."/>
            <person name="Cho S.J."/>
            <person name="Edsinger-Gonzales E."/>
            <person name="Havlak P."/>
            <person name="Hellsten U."/>
            <person name="Kuo D.H."/>
            <person name="Larsson T."/>
            <person name="Lv J."/>
            <person name="Arendt D."/>
            <person name="Savage R."/>
            <person name="Osoegawa K."/>
            <person name="de Jong P."/>
            <person name="Grimwood J."/>
            <person name="Chapman J.A."/>
            <person name="Shapiro H."/>
            <person name="Aerts A."/>
            <person name="Otillar R.P."/>
            <person name="Terry A.Y."/>
            <person name="Boore J.L."/>
            <person name="Grigoriev I.V."/>
            <person name="Lindberg D.R."/>
            <person name="Seaver E.C."/>
            <person name="Weisblat D.A."/>
            <person name="Putnam N.H."/>
            <person name="Rokhsar D.S."/>
        </authorList>
    </citation>
    <scope>NUCLEOTIDE SEQUENCE</scope>
    <source>
        <strain evidence="6 8">I ESC-2004</strain>
    </source>
</reference>
<feature type="domain" description="Doublecortin" evidence="5">
    <location>
        <begin position="194"/>
        <end position="273"/>
    </location>
</feature>
<feature type="region of interest" description="Disordered" evidence="3">
    <location>
        <begin position="849"/>
        <end position="885"/>
    </location>
</feature>
<dbReference type="Proteomes" id="UP000014760">
    <property type="component" value="Unassembled WGS sequence"/>
</dbReference>
<dbReference type="CDD" id="cd01756">
    <property type="entry name" value="PLAT_repeat"/>
    <property type="match status" value="8"/>
</dbReference>
<evidence type="ECO:0000313" key="6">
    <source>
        <dbReference type="EMBL" id="ELT98105.1"/>
    </source>
</evidence>
<feature type="region of interest" description="Disordered" evidence="3">
    <location>
        <begin position="163"/>
        <end position="186"/>
    </location>
</feature>
<dbReference type="GO" id="GO:0008083">
    <property type="term" value="F:growth factor activity"/>
    <property type="evidence" value="ECO:0007669"/>
    <property type="project" value="InterPro"/>
</dbReference>
<feature type="domain" description="PLAT" evidence="4">
    <location>
        <begin position="315"/>
        <end position="433"/>
    </location>
</feature>
<dbReference type="PROSITE" id="PS50309">
    <property type="entry name" value="DC"/>
    <property type="match status" value="2"/>
</dbReference>
<proteinExistence type="inferred from homology"/>
<feature type="domain" description="PLAT" evidence="4">
    <location>
        <begin position="2536"/>
        <end position="2668"/>
    </location>
</feature>
<dbReference type="HOGENOM" id="CLU_224395_0_0_1"/>
<reference evidence="7" key="3">
    <citation type="submission" date="2015-06" db="UniProtKB">
        <authorList>
            <consortium name="EnsemblMetazoa"/>
        </authorList>
    </citation>
    <scope>IDENTIFICATION</scope>
</reference>
<feature type="domain" description="PLAT" evidence="4">
    <location>
        <begin position="4195"/>
        <end position="4313"/>
    </location>
</feature>
<feature type="domain" description="PLAT" evidence="4">
    <location>
        <begin position="445"/>
        <end position="562"/>
    </location>
</feature>
<dbReference type="InterPro" id="IPR036392">
    <property type="entry name" value="PLAT/LH2_dom_sf"/>
</dbReference>
<feature type="compositionally biased region" description="Basic residues" evidence="3">
    <location>
        <begin position="1241"/>
        <end position="1250"/>
    </location>
</feature>
<dbReference type="InterPro" id="IPR002209">
    <property type="entry name" value="Fibroblast_GF_fam"/>
</dbReference>
<feature type="compositionally biased region" description="Basic residues" evidence="3">
    <location>
        <begin position="280"/>
        <end position="295"/>
    </location>
</feature>
<evidence type="ECO:0000313" key="7">
    <source>
        <dbReference type="EnsemblMetazoa" id="CapteP225952"/>
    </source>
</evidence>
<feature type="domain" description="PLAT" evidence="4">
    <location>
        <begin position="4325"/>
        <end position="4441"/>
    </location>
</feature>
<organism evidence="6">
    <name type="scientific">Capitella teleta</name>
    <name type="common">Polychaete worm</name>
    <dbReference type="NCBI Taxonomy" id="283909"/>
    <lineage>
        <taxon>Eukaryota</taxon>
        <taxon>Metazoa</taxon>
        <taxon>Spiralia</taxon>
        <taxon>Lophotrochozoa</taxon>
        <taxon>Annelida</taxon>
        <taxon>Polychaeta</taxon>
        <taxon>Sedentaria</taxon>
        <taxon>Scolecida</taxon>
        <taxon>Capitellidae</taxon>
        <taxon>Capitella</taxon>
    </lineage>
</organism>
<feature type="domain" description="PLAT" evidence="4">
    <location>
        <begin position="1402"/>
        <end position="1522"/>
    </location>
</feature>
<dbReference type="InterPro" id="IPR036572">
    <property type="entry name" value="Doublecortin_dom_sf"/>
</dbReference>
<dbReference type="STRING" id="283909.R7U4L2"/>
<feature type="region of interest" description="Disordered" evidence="3">
    <location>
        <begin position="1378"/>
        <end position="1400"/>
    </location>
</feature>
<dbReference type="Gene3D" id="2.80.10.50">
    <property type="match status" value="2"/>
</dbReference>
<feature type="domain" description="PLAT" evidence="4">
    <location>
        <begin position="3634"/>
        <end position="3771"/>
    </location>
</feature>
<dbReference type="OMA" id="MDVYQIK"/>
<dbReference type="Pfam" id="PF00167">
    <property type="entry name" value="FGF"/>
    <property type="match status" value="1"/>
</dbReference>
<dbReference type="InterPro" id="IPR001024">
    <property type="entry name" value="PLAT/LH2_dom"/>
</dbReference>
<feature type="domain" description="PLAT" evidence="4">
    <location>
        <begin position="2086"/>
        <end position="2205"/>
    </location>
</feature>
<feature type="domain" description="Doublecortin" evidence="5">
    <location>
        <begin position="53"/>
        <end position="125"/>
    </location>
</feature>
<dbReference type="InterPro" id="IPR052970">
    <property type="entry name" value="Inner_ear_hair_cell_LOXHD"/>
</dbReference>
<dbReference type="CDD" id="cd16110">
    <property type="entry name" value="DCX1_RP_like"/>
    <property type="match status" value="1"/>
</dbReference>
<dbReference type="Gene3D" id="2.40.180.10">
    <property type="entry name" value="Catalase core domain"/>
    <property type="match status" value="10"/>
</dbReference>
<dbReference type="Pfam" id="PF01477">
    <property type="entry name" value="PLAT"/>
    <property type="match status" value="24"/>
</dbReference>
<sequence length="4445" mass="502259">MSSMADTPRGANGYPDDSEDSAGTDYKPHSYVGGTSMDDQATRQHLYDNPRTKMCFFYKDGEVHQKALKLVINQRRYRDLDILKNELTDKVPDLPFGVRSIYTPHGRTLITSLEDLEDSGNYICSTHRNKARGVDLARVTKRTPWQQGHPSSKHLLNRYLRHRDGKTQKPPPRKKAWGQQPQDSEHLYGTRVPKKITVLKNGEPHVRHTILLNRKTSQSFEQVIEDMCQIFQMQIRKLYTIEGRPVHSLSSIFNGPDIYVVTGGDRYKPMTAMSEPTPLPKRRRFEAQPTHKRNREKKDTSSHPNPWPWYTLYEGEWKVWVTTNELPSAGTQAHVSITVYGNKGNSGPLPLTFGDSEIGTFQAGSVDEFDICAGNIGDIYKIRIGHDNSGEFPGWFCDEVRMEDINTGEELKFRCQRWMSRDEDDHEICRELPVIRNREPVRPVMDYDIQVVTGDLWNAGTEANVYVTIYGKYGDTGVRQLYHPSLRKFHMGQSDHFHLEAVHLGQLQRVIVGHDGVGVGSGWFLDKIIIKESVSSTKEAVFLCRRWLDEGEDDGKIVRELKPLEEYNRDLIEKEMFEPERWKYQTGNQIILYPQSTQRPLRIRPDASIDCTVDHHDPDAVFVVNSTKRDLVKVFQSKKNHHYHLAIENNKLLGQGKGGSFSEFKIKVQEDRSVCFESTKYIGQHLAILSNGRPGNPRGQATDPSKQFYVYCKGTLRQEGIILFHSSAAHGQVMNINEDNSLSATGRNNKLAHFRVHKVDRGGVRMFESMAYPRQFLRIKDGQVDVNGKGGTYCHFHVDRVKEKGYLTLESVSSRGIFVGMSPEGKIRPTVNTGDKNVRLFPEVIHFGRSVTPEPEKKTPRKVRRRSPSPVTPQPRKRSPIRSASSTLSSAESFYEDGEWKLWVTSAESAENADVAVVVYGDQGSSGRIILGKAKDSELFRAGNVDEFKVNLESVGTIYKIRMELQAASRKRKPSWKVKEVKMQAMKSRETLRFKFNRWMSELHDDGDIMRELPAVRPKKRTIPVVHYQVYVYTGSQPSADTEANVCIVLFGERGDTGRRFLLRSDQENKFLEGQCDRFELEAVSLGRLTRCVISHDGEGSGEGWFCEKVVVKETERASEEYIFPCNKWLDAGIDDKKIERVLKVSGKVKPRTPAPVEQKQNYYSERDNEERQHSACSASSGRSLVSRYEKEKTLESIYGSAKSRNRRGRSCDSYRNSKSASHRATSVDSYHHRVDINNRRSAKRARRKSKDGLDDDDSWIPEDDGDYDSEFSSSSESNPASPTYSGYSRDARALIPVPNSGHVAAKSDLCMSHHDVSTSPLIGRLDFYLFFSYLSPLTLSELAEKAVMVRPNVVNAEMNTVDDSKTFCDMGTSPIPEEHHAIPITRKPKSPKPKEEKPKDGEWIIWVTTGRHDNMSTKTHVTLVGYGSRDKSEELPLGDENDGLLFQKSQTDEFKVNLGSSRKIGELYKIRIGRNDLDTSSGWFIEKIKMKNLFSDEVLNFRVNRWLSRGEEDCDVWRELPVVRPGKKPLPIFMYRVEVYTGNQPGADTEASVHIQLIGSRGDSGKRLLYKSLNNDMKFCEGAIDIFELECVSLREVKQVLIGHDDSSKGAGWFCEKVIVREGEEADSKVFFFPCGQWLDSGMDDSKIERILDAAEPPKQSSENTDGGEYKVWVKTKKDSKPPKGSKVTLTVYAERGKSKDVELGQEKGSFEAGREDEFDIAIGDLGQPYKIRIGRKENDRWEGWHLLSVRMLDVDTREEFLFKFDRWMHRSKDDFDIVRELPVTKEGSESLPVKKYEVKVYTGDRWAAGTDADIFVTIYGSKGDSGQRRLFRSSEEHERMFQRNQVDTFTIEAVSLEDLRKITLKHASQGFGAGVFVEKVVVREAESNEKDKEVVFPCNRWLDDHMDDQATHRDLFPSVIQPQGTPSYKAPKKGTKTQGVWSVMVKTGDVLNAGTHAVVHITACGSKGDSAKLELRGKSADDFDRDKKSEFEVNFGDIGEIRKIRIEHDNSNDFPDWFLQRVSHAPSGGELVIRHEFIQICIEDKHTKESSAFEVNRWLSTDEDDRQLCREMAVCRGEDVPPVISYLVMVFTSDGQDCSTEANVHVLLSGHHGNTGWRPLTESRVHNIKWLSKQMDLFTFDAVHLGDLQSIKLKHDGTDQDSAWNVNKVIIKETEHALMEYVFACDTWIQPADDGKENIAEFFCSGQTLASPLPEKESILLKSESESKGHWTVWLHTHPESDPAFKADVSIVVCGTDDSSQVIPLKDEEGDEFDARSPNKIVKSRKTAAQPPAVHFSPGSKDEFKVASKLFKIKAGKIGELIKIRLLVDPSGQNPSLLLSRLKMKDTDTQQEFHFTVDRWLKAKSSDSKEDIVLELPAVRPDVAPMSDVTYHVSVKTGSEFGSDTKADVFCLIKGEFGDTGRRPLLRSDKGADSFTLSQVDTYDLHAIDIGKVKQLTLGHTKYGRGRGWFCERATLRIGNSTEESVFPCHKWFDSALDDHLMERVLRPIGILPSPTNESPSGAYKAFAKTGAHSNYNTNSNNNNSIDNDNIDWLNCNNNNGSDPDRRQICVYAYGEKGSAGPIPLDNGDEDLFAPGKEEEFDLNVGDIGKIYKLRVCDGNSSYNRQPWILSELMLQDVHSKQTLKFDFSVFMGEIEGDHCKEIPALHADGDMLPVLTYGISILIGSNEETEKEKKENKKKKKKKGAEKEKHDISLCLHGTRGDSGFRQMIEIRKDLAEFTLGEAKEFSIRAVDLDKVHKVTVRKHSSNDLDLKEVAVKCGEFASMQDVFAYDQVIKGDVDVEIVLSEKREVKKSEEEEEEEAVWPISRLYLHLITFEFISISFDVGGRWEVTVITGKDKQDCDLVPATPALILIGSKGQSSPCPLKAQDASLQPFQPGATDKFRIRIKAEEVGEIKKVKVGFLKGRQNTRWFLQKIHFDDLDSGDSFSIEHGDWIDHESGWTLLLVKWPGMDDLSATAVHYIDVHTSSLPNASTDEPVFVQLHGKNKNKKVMSERIFLTKSNCTSSNSKLFMEGQSDQFMIESIEFETVERVFMGHESKVKGAGWHLDKVIVRNGKRPDIGHEFPCQRWFDVSQDDASTQRFLMPAESKALTPVPAVIPDVPPEEEEKEEGIWTVQVTTSKAKDAGHSAQVVMVIYGTKGKSAEFVLDNGQKNYQKGETDKFEVKIAEEVGQVYKIRIGFVDGTALNTKWQLDKVILRCEDTTDNYEFVYNEWVTLNAESDSWTEIAVKSDREQLEVKSYEVLVYTGMHANAGTDASVCAEIIGTRGDTGRRKLLKSSEEGKMFLQGKVDVFSIRAVDLEEIAKVVISHDAKVKGDGWFLDRVVVREKGKEFLFPCERWLDAGEDDGETERVLELKEKDEPPEYFWKVSTRTSKGKTKTDTFQVLIVIYGKKGKTEQLELDNGKKGNFQPSKTDLFQVKTSKDVGEVYKIRVGFLETKNGLVWNLDENLLQIELQNIVCGEKYKFSHKAVMQCTALSDGQIEIPVTLKDGILPVLCYEVLVHTADCEHAETQAEAFVEIQGERGDTGRRKLMKQGEKFTRGRVDAFEFLAVDLLTLTKVTIGHDCQEKGAGWCVYKVQVKCNQGEFHFPCNRWLDAGQDDGMVERTLDVEEKTWRVSVKSGLYSDNPKSSDGSSPANQGVPPAPPTGDLVMFIYGEEGNTEELHLTASNPPQYKPNSCDEFEVKFPRTLNLGALYKIRIGFKEGTTDDQNWNVVSVELQAENSERVHTFNLNGWLKLDHENDGWREIPVTLPTPLKEEKKTKKNGKKAEEKENIVLLLPVHNYQVEVHTGKMEDAGTRSGVYLKMQGKHGDSGSRKLLKALNTRPDVQFASGEISLFEVEAVDLQDLTSITVGHDNTDGGWNLHKIVVKPSAEAEQRYVFMCHRWFDVEKEDSLIERTIDVLKPGEEWKIRVSTGKEEGSSCSGPLLIVLYGDKGVSEIIEVGTDETVFENKRSQDFDVTVYPEKTTDEIGNPYKIRLGLKEREGDCMWHFDQLVAERVSDAEEFHFKGDVWIRLGEDSDSWREFPSWYENPDKVLPVIAYQIEVFTADKTGAGTDANVYVQLFGERGDTGKRKMLKSREEGNKFESGKKDIFEIEAVDLMELTRVVVGHDGKGFGAGWYLDKVAVKPGEDAENKYVFNCGRWLDKGEDDAKIERELEITQVIDGDEDPPEEGDWRILIMTSDKNNAGTDAQVTLTVFGVNGDSGPLPLGEPGGGFFEAAATDQFDIWLEPEEVGKVRKIRIEHDNRHEGCGWHLNKILFEDKFVGTLVEFPVDRWLDEDEDDGDIVREIPAVYSGEDPLPVTKYQVKTVTGDKRGAGTDAKVYVNLIGKNGDSGKRPLNISQRSSNKFESGKTDEFSLEAVDLGEIEKLVVSHNGTGVGSGWYLEEVIVVCEGEEMVFPCHNWLDEREGDGLLERELVKGKK</sequence>
<feature type="domain" description="PLAT" evidence="4">
    <location>
        <begin position="2231"/>
        <end position="2377"/>
    </location>
</feature>
<feature type="domain" description="PLAT" evidence="4">
    <location>
        <begin position="1026"/>
        <end position="1144"/>
    </location>
</feature>
<evidence type="ECO:0000259" key="5">
    <source>
        <dbReference type="PROSITE" id="PS50309"/>
    </source>
</evidence>
<reference evidence="8" key="1">
    <citation type="submission" date="2012-12" db="EMBL/GenBank/DDBJ databases">
        <authorList>
            <person name="Hellsten U."/>
            <person name="Grimwood J."/>
            <person name="Chapman J.A."/>
            <person name="Shapiro H."/>
            <person name="Aerts A."/>
            <person name="Otillar R.P."/>
            <person name="Terry A.Y."/>
            <person name="Boore J.L."/>
            <person name="Simakov O."/>
            <person name="Marletaz F."/>
            <person name="Cho S.-J."/>
            <person name="Edsinger-Gonzales E."/>
            <person name="Havlak P."/>
            <person name="Kuo D.-H."/>
            <person name="Larsson T."/>
            <person name="Lv J."/>
            <person name="Arendt D."/>
            <person name="Savage R."/>
            <person name="Osoegawa K."/>
            <person name="de Jong P."/>
            <person name="Lindberg D.R."/>
            <person name="Seaver E.C."/>
            <person name="Weisblat D.A."/>
            <person name="Putnam N.H."/>
            <person name="Grigoriev I.V."/>
            <person name="Rokhsar D.S."/>
        </authorList>
    </citation>
    <scope>NUCLEOTIDE SEQUENCE</scope>
    <source>
        <strain evidence="8">I ESC-2004</strain>
    </source>
</reference>
<feature type="region of interest" description="Disordered" evidence="3">
    <location>
        <begin position="1199"/>
        <end position="1288"/>
    </location>
</feature>
<dbReference type="GO" id="GO:0035556">
    <property type="term" value="P:intracellular signal transduction"/>
    <property type="evidence" value="ECO:0007669"/>
    <property type="project" value="InterPro"/>
</dbReference>
<evidence type="ECO:0008006" key="9">
    <source>
        <dbReference type="Google" id="ProtNLM"/>
    </source>
</evidence>
<feature type="domain" description="PLAT" evidence="4">
    <location>
        <begin position="1796"/>
        <end position="1918"/>
    </location>
</feature>
<feature type="region of interest" description="Disordered" evidence="3">
    <location>
        <begin position="3642"/>
        <end position="3669"/>
    </location>
</feature>
<feature type="domain" description="PLAT" evidence="4">
    <location>
        <begin position="2980"/>
        <end position="3106"/>
    </location>
</feature>
<feature type="domain" description="PLAT" evidence="4">
    <location>
        <begin position="3517"/>
        <end position="3630"/>
    </location>
</feature>
<dbReference type="PANTHER" id="PTHR45901:SF7">
    <property type="entry name" value="OXYGEN-REGULATED PROTEIN 1"/>
    <property type="match status" value="1"/>
</dbReference>
<feature type="region of interest" description="Disordered" evidence="3">
    <location>
        <begin position="1150"/>
        <end position="1183"/>
    </location>
</feature>
<feature type="domain" description="PLAT" evidence="4">
    <location>
        <begin position="4061"/>
        <end position="4180"/>
    </location>
</feature>
<dbReference type="SUPFAM" id="SSF89837">
    <property type="entry name" value="Doublecortin (DC)"/>
    <property type="match status" value="2"/>
</dbReference>
<feature type="domain" description="PLAT" evidence="4">
    <location>
        <begin position="1669"/>
        <end position="1784"/>
    </location>
</feature>
<feature type="domain" description="PLAT" evidence="4">
    <location>
        <begin position="2391"/>
        <end position="2509"/>
    </location>
</feature>
<feature type="domain" description="PLAT" evidence="4">
    <location>
        <begin position="2849"/>
        <end position="2971"/>
    </location>
</feature>
<feature type="domain" description="PLAT" evidence="4">
    <location>
        <begin position="3260"/>
        <end position="3376"/>
    </location>
</feature>
<keyword evidence="8" id="KW-1185">Reference proteome</keyword>
<dbReference type="EMBL" id="KB308242">
    <property type="protein sequence ID" value="ELT98105.1"/>
    <property type="molecule type" value="Genomic_DNA"/>
</dbReference>
<dbReference type="Gene3D" id="2.60.60.20">
    <property type="entry name" value="PLAT/LH2 domain"/>
    <property type="match status" value="15"/>
</dbReference>
<dbReference type="SUPFAM" id="SSF49723">
    <property type="entry name" value="Lipase/lipooxygenase domain (PLAT/LH2 domain)"/>
    <property type="match status" value="25"/>
</dbReference>
<feature type="domain" description="PLAT" evidence="4">
    <location>
        <begin position="3133"/>
        <end position="3250"/>
    </location>
</feature>
<dbReference type="SUPFAM" id="SSF50353">
    <property type="entry name" value="Cytokine"/>
    <property type="match status" value="2"/>
</dbReference>
<feature type="domain" description="PLAT" evidence="4">
    <location>
        <begin position="1941"/>
        <end position="2075"/>
    </location>
</feature>
<accession>R7U4L2</accession>
<dbReference type="EMBL" id="AMQN01002087">
    <property type="status" value="NOT_ANNOTATED_CDS"/>
    <property type="molecule type" value="Genomic_DNA"/>
</dbReference>
<gene>
    <name evidence="6" type="ORF">CAPTEDRAFT_225952</name>
</gene>
<evidence type="ECO:0000313" key="8">
    <source>
        <dbReference type="Proteomes" id="UP000014760"/>
    </source>
</evidence>
<dbReference type="PANTHER" id="PTHR45901">
    <property type="entry name" value="PROTEIN CBG12474"/>
    <property type="match status" value="1"/>
</dbReference>
<dbReference type="InterPro" id="IPR008996">
    <property type="entry name" value="IL1/FGF"/>
</dbReference>
<feature type="domain" description="PLAT" evidence="4">
    <location>
        <begin position="898"/>
        <end position="1014"/>
    </location>
</feature>
<evidence type="ECO:0000259" key="4">
    <source>
        <dbReference type="PROSITE" id="PS50095"/>
    </source>
</evidence>
<feature type="region of interest" description="Disordered" evidence="3">
    <location>
        <begin position="271"/>
        <end position="305"/>
    </location>
</feature>
<dbReference type="Pfam" id="PF03607">
    <property type="entry name" value="DCX"/>
    <property type="match status" value="2"/>
</dbReference>
<comment type="caution">
    <text evidence="2">Lacks conserved residue(s) required for the propagation of feature annotation.</text>
</comment>
<evidence type="ECO:0000256" key="3">
    <source>
        <dbReference type="SAM" id="MobiDB-lite"/>
    </source>
</evidence>
<evidence type="ECO:0000256" key="2">
    <source>
        <dbReference type="PROSITE-ProRule" id="PRU00152"/>
    </source>
</evidence>
<feature type="compositionally biased region" description="Acidic residues" evidence="3">
    <location>
        <begin position="1254"/>
        <end position="1270"/>
    </location>
</feature>
<feature type="domain" description="PLAT" evidence="4">
    <location>
        <begin position="1534"/>
        <end position="1654"/>
    </location>
</feature>
<feature type="compositionally biased region" description="Polar residues" evidence="3">
    <location>
        <begin position="3648"/>
        <end position="3659"/>
    </location>
</feature>
<evidence type="ECO:0000256" key="1">
    <source>
        <dbReference type="ARBA" id="ARBA00007936"/>
    </source>
</evidence>
<feature type="domain" description="PLAT" evidence="4">
    <location>
        <begin position="3386"/>
        <end position="3507"/>
    </location>
</feature>
<dbReference type="OrthoDB" id="5322100at2759"/>
<feature type="region of interest" description="Disordered" evidence="3">
    <location>
        <begin position="1"/>
        <end position="38"/>
    </location>
</feature>
<dbReference type="CDD" id="cd23312">
    <property type="entry name" value="beta-trefoil_FGF_RP1"/>
    <property type="match status" value="2"/>
</dbReference>
<protein>
    <recommendedName>
        <fullName evidence="9">Lipoxygenase homology domain-containing protein 1</fullName>
    </recommendedName>
</protein>
<feature type="compositionally biased region" description="Basic and acidic residues" evidence="3">
    <location>
        <begin position="1230"/>
        <end position="1239"/>
    </location>
</feature>